<organism evidence="5 6">
    <name type="scientific">Selenomonas artemidis F0399</name>
    <dbReference type="NCBI Taxonomy" id="749551"/>
    <lineage>
        <taxon>Bacteria</taxon>
        <taxon>Bacillati</taxon>
        <taxon>Bacillota</taxon>
        <taxon>Negativicutes</taxon>
        <taxon>Selenomonadales</taxon>
        <taxon>Selenomonadaceae</taxon>
        <taxon>Selenomonas</taxon>
    </lineage>
</organism>
<proteinExistence type="inferred from homology"/>
<dbReference type="PANTHER" id="PTHR34535">
    <property type="entry name" value="HYDROGENASE MATURATION FACTOR HYPA"/>
    <property type="match status" value="1"/>
</dbReference>
<dbReference type="Proteomes" id="UP000004633">
    <property type="component" value="Unassembled WGS sequence"/>
</dbReference>
<dbReference type="HAMAP" id="MF_00213">
    <property type="entry name" value="HypA_HybF"/>
    <property type="match status" value="1"/>
</dbReference>
<feature type="binding site" evidence="4">
    <location>
        <position position="73"/>
    </location>
    <ligand>
        <name>Zn(2+)</name>
        <dbReference type="ChEBI" id="CHEBI:29105"/>
    </ligand>
</feature>
<accession>E7N558</accession>
<dbReference type="GO" id="GO:0016151">
    <property type="term" value="F:nickel cation binding"/>
    <property type="evidence" value="ECO:0007669"/>
    <property type="project" value="UniProtKB-UniRule"/>
</dbReference>
<keyword evidence="3 4" id="KW-0862">Zinc</keyword>
<dbReference type="Pfam" id="PF01155">
    <property type="entry name" value="HypA"/>
    <property type="match status" value="1"/>
</dbReference>
<comment type="function">
    <text evidence="4">Involved in the maturation of [NiFe] hydrogenases. Required for nickel insertion into the metal center of the hydrogenase.</text>
</comment>
<keyword evidence="2 4" id="KW-0479">Metal-binding</keyword>
<dbReference type="HOGENOM" id="CLU_126929_3_0_9"/>
<keyword evidence="1 4" id="KW-0533">Nickel</keyword>
<dbReference type="PIRSF" id="PIRSF004761">
    <property type="entry name" value="Hydrgn_mat_HypA"/>
    <property type="match status" value="1"/>
</dbReference>
<sequence>MHEMALAEGIVDIAMDYARQNDAHRIAEVHLILGELAGVETASLTLAFDSLVRGTIAAGAALTWERVPLTGRCHDCGGEMHIRPQDILCPACGGGMEITGGREMRVDYIEME</sequence>
<evidence type="ECO:0000256" key="1">
    <source>
        <dbReference type="ARBA" id="ARBA00022596"/>
    </source>
</evidence>
<dbReference type="EMBL" id="AECV01000061">
    <property type="protein sequence ID" value="EFW28711.1"/>
    <property type="molecule type" value="Genomic_DNA"/>
</dbReference>
<dbReference type="InterPro" id="IPR000688">
    <property type="entry name" value="HypA/HybF"/>
</dbReference>
<evidence type="ECO:0000313" key="5">
    <source>
        <dbReference type="EMBL" id="EFW28711.1"/>
    </source>
</evidence>
<feature type="binding site" evidence="4">
    <location>
        <position position="89"/>
    </location>
    <ligand>
        <name>Zn(2+)</name>
        <dbReference type="ChEBI" id="CHEBI:29105"/>
    </ligand>
</feature>
<comment type="caution">
    <text evidence="5">The sequence shown here is derived from an EMBL/GenBank/DDBJ whole genome shotgun (WGS) entry which is preliminary data.</text>
</comment>
<evidence type="ECO:0000256" key="3">
    <source>
        <dbReference type="ARBA" id="ARBA00022833"/>
    </source>
</evidence>
<protein>
    <recommendedName>
        <fullName evidence="4">Hydrogenase maturation factor HypA</fullName>
    </recommendedName>
</protein>
<feature type="binding site" evidence="4">
    <location>
        <position position="76"/>
    </location>
    <ligand>
        <name>Zn(2+)</name>
        <dbReference type="ChEBI" id="CHEBI:29105"/>
    </ligand>
</feature>
<gene>
    <name evidence="4 5" type="primary">hypA</name>
    <name evidence="5" type="ORF">HMPREF9555_02153</name>
</gene>
<dbReference type="GO" id="GO:0008270">
    <property type="term" value="F:zinc ion binding"/>
    <property type="evidence" value="ECO:0007669"/>
    <property type="project" value="UniProtKB-UniRule"/>
</dbReference>
<dbReference type="Gene3D" id="3.30.2320.80">
    <property type="match status" value="1"/>
</dbReference>
<dbReference type="NCBIfam" id="TIGR00100">
    <property type="entry name" value="hypA"/>
    <property type="match status" value="1"/>
</dbReference>
<feature type="binding site" evidence="4">
    <location>
        <position position="2"/>
    </location>
    <ligand>
        <name>Ni(2+)</name>
        <dbReference type="ChEBI" id="CHEBI:49786"/>
    </ligand>
</feature>
<dbReference type="GO" id="GO:0051604">
    <property type="term" value="P:protein maturation"/>
    <property type="evidence" value="ECO:0007669"/>
    <property type="project" value="InterPro"/>
</dbReference>
<comment type="similarity">
    <text evidence="4">Belongs to the HypA/HybF family.</text>
</comment>
<evidence type="ECO:0000313" key="6">
    <source>
        <dbReference type="Proteomes" id="UP000004633"/>
    </source>
</evidence>
<reference evidence="5 6" key="1">
    <citation type="submission" date="2010-08" db="EMBL/GenBank/DDBJ databases">
        <authorList>
            <person name="Weinstock G."/>
            <person name="Sodergren E."/>
            <person name="Clifton S."/>
            <person name="Fulton L."/>
            <person name="Fulton B."/>
            <person name="Courtney L."/>
            <person name="Fronick C."/>
            <person name="Harrison M."/>
            <person name="Strong C."/>
            <person name="Farmer C."/>
            <person name="Delahaunty K."/>
            <person name="Markovic C."/>
            <person name="Hall O."/>
            <person name="Minx P."/>
            <person name="Tomlinson C."/>
            <person name="Mitreva M."/>
            <person name="Hou S."/>
            <person name="Chen J."/>
            <person name="Wollam A."/>
            <person name="Pepin K.H."/>
            <person name="Johnson M."/>
            <person name="Bhonagiri V."/>
            <person name="Zhang X."/>
            <person name="Suruliraj S."/>
            <person name="Warren W."/>
            <person name="Chinwalla A."/>
            <person name="Mardis E.R."/>
            <person name="Wilson R.K."/>
        </authorList>
    </citation>
    <scope>NUCLEOTIDE SEQUENCE [LARGE SCALE GENOMIC DNA]</scope>
    <source>
        <strain evidence="5 6">F0399</strain>
    </source>
</reference>
<feature type="binding site" evidence="4">
    <location>
        <position position="92"/>
    </location>
    <ligand>
        <name>Zn(2+)</name>
        <dbReference type="ChEBI" id="CHEBI:29105"/>
    </ligand>
</feature>
<keyword evidence="6" id="KW-1185">Reference proteome</keyword>
<name>E7N558_9FIRM</name>
<evidence type="ECO:0000256" key="4">
    <source>
        <dbReference type="HAMAP-Rule" id="MF_00213"/>
    </source>
</evidence>
<dbReference type="PANTHER" id="PTHR34535:SF3">
    <property type="entry name" value="HYDROGENASE MATURATION FACTOR HYPA"/>
    <property type="match status" value="1"/>
</dbReference>
<evidence type="ECO:0000256" key="2">
    <source>
        <dbReference type="ARBA" id="ARBA00022723"/>
    </source>
</evidence>
<dbReference type="RefSeq" id="WP_009350800.1">
    <property type="nucleotide sequence ID" value="NZ_GL638158.1"/>
</dbReference>
<dbReference type="AlphaFoldDB" id="E7N558"/>
<dbReference type="STRING" id="749551.HMPREF9555_02153"/>